<keyword evidence="2" id="KW-0472">Membrane</keyword>
<keyword evidence="2" id="KW-0812">Transmembrane</keyword>
<dbReference type="AlphaFoldDB" id="A0A4Z1P6W3"/>
<keyword evidence="2" id="KW-1133">Transmembrane helix</keyword>
<dbReference type="EMBL" id="SNSC02000017">
    <property type="protein sequence ID" value="TID16808.1"/>
    <property type="molecule type" value="Genomic_DNA"/>
</dbReference>
<dbReference type="PANTHER" id="PTHR36414:SF1">
    <property type="entry name" value="PROTEIN SUR7"/>
    <property type="match status" value="1"/>
</dbReference>
<feature type="transmembrane region" description="Helical" evidence="2">
    <location>
        <begin position="188"/>
        <end position="208"/>
    </location>
</feature>
<dbReference type="GO" id="GO:0006897">
    <property type="term" value="P:endocytosis"/>
    <property type="evidence" value="ECO:0007669"/>
    <property type="project" value="TreeGrafter"/>
</dbReference>
<feature type="transmembrane region" description="Helical" evidence="2">
    <location>
        <begin position="148"/>
        <end position="168"/>
    </location>
</feature>
<accession>A0A4Z1P6W3</accession>
<comment type="caution">
    <text evidence="3">The sequence shown here is derived from an EMBL/GenBank/DDBJ whole genome shotgun (WGS) entry which is preliminary data.</text>
</comment>
<protein>
    <submittedName>
        <fullName evidence="3">SUR7-domain-containing protein</fullName>
    </submittedName>
</protein>
<dbReference type="GO" id="GO:0005886">
    <property type="term" value="C:plasma membrane"/>
    <property type="evidence" value="ECO:0007669"/>
    <property type="project" value="InterPro"/>
</dbReference>
<evidence type="ECO:0000313" key="4">
    <source>
        <dbReference type="Proteomes" id="UP000298493"/>
    </source>
</evidence>
<dbReference type="GO" id="GO:0030866">
    <property type="term" value="P:cortical actin cytoskeleton organization"/>
    <property type="evidence" value="ECO:0007669"/>
    <property type="project" value="TreeGrafter"/>
</dbReference>
<dbReference type="Gene3D" id="1.20.140.150">
    <property type="match status" value="1"/>
</dbReference>
<reference evidence="3 4" key="1">
    <citation type="submission" date="2019-04" db="EMBL/GenBank/DDBJ databases">
        <title>High contiguity whole genome sequence and gene annotation resource for two Venturia nashicola isolates.</title>
        <authorList>
            <person name="Prokchorchik M."/>
            <person name="Won K."/>
            <person name="Lee Y."/>
            <person name="Choi E.D."/>
            <person name="Segonzac C."/>
            <person name="Sohn K.H."/>
        </authorList>
    </citation>
    <scope>NUCLEOTIDE SEQUENCE [LARGE SCALE GENOMIC DNA]</scope>
    <source>
        <strain evidence="3 4">PRI2</strain>
    </source>
</reference>
<keyword evidence="4" id="KW-1185">Reference proteome</keyword>
<sequence length="250" mass="27382">MAARPVLALVSLLLLAGGIVMQFLVILSGAVRGSPENQIYFLQSTTRGIPNARNPTRWAFFALTGVDDNRLNSNYGSTVPALPFDPPRNFGTQSGIPTSFLGTHYYYYLSRFMFAFYLIALFFAVIAFLTGLLALCTRLGAYLSSLNTALAFFFQALAASLMTAWTVKGRNRFRSAGQDSHLGVKAHAFTWAAFACFFLATITFCLGGSSGRREKRNKNGLGRKGSRRSRNSARGSFTGSERAGVKEEYV</sequence>
<evidence type="ECO:0000256" key="2">
    <source>
        <dbReference type="SAM" id="Phobius"/>
    </source>
</evidence>
<dbReference type="PANTHER" id="PTHR36414">
    <property type="entry name" value="PROTEIN SUR7"/>
    <property type="match status" value="1"/>
</dbReference>
<dbReference type="GO" id="GO:0045121">
    <property type="term" value="C:membrane raft"/>
    <property type="evidence" value="ECO:0007669"/>
    <property type="project" value="TreeGrafter"/>
</dbReference>
<feature type="transmembrane region" description="Helical" evidence="2">
    <location>
        <begin position="114"/>
        <end position="136"/>
    </location>
</feature>
<feature type="region of interest" description="Disordered" evidence="1">
    <location>
        <begin position="212"/>
        <end position="250"/>
    </location>
</feature>
<name>A0A4Z1P6W3_9PEZI</name>
<dbReference type="GO" id="GO:0031505">
    <property type="term" value="P:fungal-type cell wall organization"/>
    <property type="evidence" value="ECO:0007669"/>
    <property type="project" value="TreeGrafter"/>
</dbReference>
<evidence type="ECO:0000313" key="3">
    <source>
        <dbReference type="EMBL" id="TID16808.1"/>
    </source>
</evidence>
<evidence type="ECO:0000256" key="1">
    <source>
        <dbReference type="SAM" id="MobiDB-lite"/>
    </source>
</evidence>
<dbReference type="OrthoDB" id="5419460at2759"/>
<dbReference type="Proteomes" id="UP000298493">
    <property type="component" value="Unassembled WGS sequence"/>
</dbReference>
<dbReference type="GO" id="GO:0032185">
    <property type="term" value="P:septin cytoskeleton organization"/>
    <property type="evidence" value="ECO:0007669"/>
    <property type="project" value="TreeGrafter"/>
</dbReference>
<dbReference type="GO" id="GO:0005938">
    <property type="term" value="C:cell cortex"/>
    <property type="evidence" value="ECO:0007669"/>
    <property type="project" value="TreeGrafter"/>
</dbReference>
<proteinExistence type="predicted"/>
<dbReference type="InterPro" id="IPR009571">
    <property type="entry name" value="SUR7/Rim9-like_fungi"/>
</dbReference>
<gene>
    <name evidence="3" type="ORF">E6O75_ATG09574</name>
</gene>
<dbReference type="Pfam" id="PF06687">
    <property type="entry name" value="SUR7"/>
    <property type="match status" value="1"/>
</dbReference>
<organism evidence="3 4">
    <name type="scientific">Venturia nashicola</name>
    <dbReference type="NCBI Taxonomy" id="86259"/>
    <lineage>
        <taxon>Eukaryota</taxon>
        <taxon>Fungi</taxon>
        <taxon>Dikarya</taxon>
        <taxon>Ascomycota</taxon>
        <taxon>Pezizomycotina</taxon>
        <taxon>Dothideomycetes</taxon>
        <taxon>Pleosporomycetidae</taxon>
        <taxon>Venturiales</taxon>
        <taxon>Venturiaceae</taxon>
        <taxon>Venturia</taxon>
    </lineage>
</organism>